<dbReference type="InterPro" id="IPR025327">
    <property type="entry name" value="DUF4233"/>
</dbReference>
<dbReference type="Proteomes" id="UP001180840">
    <property type="component" value="Unassembled WGS sequence"/>
</dbReference>
<feature type="transmembrane region" description="Helical" evidence="1">
    <location>
        <begin position="29"/>
        <end position="49"/>
    </location>
</feature>
<feature type="transmembrane region" description="Helical" evidence="1">
    <location>
        <begin position="61"/>
        <end position="81"/>
    </location>
</feature>
<organism evidence="2 3">
    <name type="scientific">Corynebacterium guangdongense</name>
    <dbReference type="NCBI Taxonomy" id="1783348"/>
    <lineage>
        <taxon>Bacteria</taxon>
        <taxon>Bacillati</taxon>
        <taxon>Actinomycetota</taxon>
        <taxon>Actinomycetes</taxon>
        <taxon>Mycobacteriales</taxon>
        <taxon>Corynebacteriaceae</taxon>
        <taxon>Corynebacterium</taxon>
    </lineage>
</organism>
<dbReference type="RefSeq" id="WP_290195388.1">
    <property type="nucleotide sequence ID" value="NZ_CP047654.1"/>
</dbReference>
<protein>
    <submittedName>
        <fullName evidence="2">Flp pilus assembly protein TadB</fullName>
    </submittedName>
</protein>
<sequence length="143" mass="15441">MSSTDSPEVGPLGPGHAPAKDPLKGLRGVLSGTLIMEAIVLGLAMLVILKVDAGAMWTTPNIAFVGGLALAHLVLAFLQRFSWGLPAALVLQVIGLAGFLIHWSIGVVVVIFILVWWYVLTLRRNLIERMRRGLLTTQHLDAK</sequence>
<keyword evidence="1" id="KW-1133">Transmembrane helix</keyword>
<evidence type="ECO:0000256" key="1">
    <source>
        <dbReference type="SAM" id="Phobius"/>
    </source>
</evidence>
<evidence type="ECO:0000313" key="3">
    <source>
        <dbReference type="Proteomes" id="UP001180840"/>
    </source>
</evidence>
<reference evidence="2" key="1">
    <citation type="submission" date="2023-07" db="EMBL/GenBank/DDBJ databases">
        <title>Sequencing the genomes of 1000 actinobacteria strains.</title>
        <authorList>
            <person name="Klenk H.-P."/>
        </authorList>
    </citation>
    <scope>NUCLEOTIDE SEQUENCE</scope>
    <source>
        <strain evidence="2">DSM 107476</strain>
    </source>
</reference>
<comment type="caution">
    <text evidence="2">The sequence shown here is derived from an EMBL/GenBank/DDBJ whole genome shotgun (WGS) entry which is preliminary data.</text>
</comment>
<proteinExistence type="predicted"/>
<keyword evidence="1" id="KW-0812">Transmembrane</keyword>
<gene>
    <name evidence="2" type="ORF">J2S39_001724</name>
</gene>
<feature type="transmembrane region" description="Helical" evidence="1">
    <location>
        <begin position="87"/>
        <end position="120"/>
    </location>
</feature>
<evidence type="ECO:0000313" key="2">
    <source>
        <dbReference type="EMBL" id="MDR7330048.1"/>
    </source>
</evidence>
<dbReference type="EMBL" id="JAVDXZ010000001">
    <property type="protein sequence ID" value="MDR7330048.1"/>
    <property type="molecule type" value="Genomic_DNA"/>
</dbReference>
<keyword evidence="3" id="KW-1185">Reference proteome</keyword>
<accession>A0ABU2A1Q3</accession>
<name>A0ABU2A1Q3_9CORY</name>
<keyword evidence="1" id="KW-0472">Membrane</keyword>
<dbReference type="Pfam" id="PF14017">
    <property type="entry name" value="DUF4233"/>
    <property type="match status" value="1"/>
</dbReference>